<evidence type="ECO:0000313" key="2">
    <source>
        <dbReference type="Proteomes" id="UP001157138"/>
    </source>
</evidence>
<sequence length="245" mass="26955">MQWQGAPLPVSLKVKQEMIITFDSPVRVAIPSNLKPILTVVSLGPRVYVTAQSTFDKRRIQVERLNDGQRLLIDVSASTLVTAPPHVTIHFDDIPDIAPDTHAVDKSAELKMDDSALLVRFVMQTLYGPDHAIESLPGVKRSPMGLMDNLALATFPLWQVSAKPIAAWAYQDWVVTAIEVTHQGNQTLRLDPRQITLGQGCKLKRCMATFVHPDLGPAQSDSSTTTALIATPGPLKHYLYEGASW</sequence>
<gene>
    <name evidence="1" type="ORF">GCM10007938_33450</name>
</gene>
<dbReference type="InterPro" id="IPR021844">
    <property type="entry name" value="Integr_conj_element_PFL4704"/>
</dbReference>
<reference evidence="2" key="1">
    <citation type="journal article" date="2019" name="Int. J. Syst. Evol. Microbiol.">
        <title>The Global Catalogue of Microorganisms (GCM) 10K type strain sequencing project: providing services to taxonomists for standard genome sequencing and annotation.</title>
        <authorList>
            <consortium name="The Broad Institute Genomics Platform"/>
            <consortium name="The Broad Institute Genome Sequencing Center for Infectious Disease"/>
            <person name="Wu L."/>
            <person name="Ma J."/>
        </authorList>
    </citation>
    <scope>NUCLEOTIDE SEQUENCE [LARGE SCALE GENOMIC DNA]</scope>
    <source>
        <strain evidence="2">NBRC 108723</strain>
    </source>
</reference>
<evidence type="ECO:0008006" key="3">
    <source>
        <dbReference type="Google" id="ProtNLM"/>
    </source>
</evidence>
<evidence type="ECO:0000313" key="1">
    <source>
        <dbReference type="EMBL" id="GLT19563.1"/>
    </source>
</evidence>
<dbReference type="NCBIfam" id="TIGR03749">
    <property type="entry name" value="conj_TIGR03749"/>
    <property type="match status" value="1"/>
</dbReference>
<name>A0ABQ6F244_9VIBR</name>
<dbReference type="EMBL" id="BSPW01000078">
    <property type="protein sequence ID" value="GLT19563.1"/>
    <property type="molecule type" value="Genomic_DNA"/>
</dbReference>
<organism evidence="1 2">
    <name type="scientific">Vibrio zhanjiangensis</name>
    <dbReference type="NCBI Taxonomy" id="1046128"/>
    <lineage>
        <taxon>Bacteria</taxon>
        <taxon>Pseudomonadati</taxon>
        <taxon>Pseudomonadota</taxon>
        <taxon>Gammaproteobacteria</taxon>
        <taxon>Vibrionales</taxon>
        <taxon>Vibrionaceae</taxon>
        <taxon>Vibrio</taxon>
    </lineage>
</organism>
<dbReference type="Pfam" id="PF11920">
    <property type="entry name" value="DUF3438"/>
    <property type="match status" value="1"/>
</dbReference>
<protein>
    <recommendedName>
        <fullName evidence="3">TIGR03749 family integrating conjugative element protein</fullName>
    </recommendedName>
</protein>
<keyword evidence="2" id="KW-1185">Reference proteome</keyword>
<proteinExistence type="predicted"/>
<dbReference type="Proteomes" id="UP001157138">
    <property type="component" value="Unassembled WGS sequence"/>
</dbReference>
<comment type="caution">
    <text evidence="1">The sequence shown here is derived from an EMBL/GenBank/DDBJ whole genome shotgun (WGS) entry which is preliminary data.</text>
</comment>
<accession>A0ABQ6F244</accession>